<comment type="caution">
    <text evidence="1">The sequence shown here is derived from an EMBL/GenBank/DDBJ whole genome shotgun (WGS) entry which is preliminary data.</text>
</comment>
<dbReference type="EMBL" id="MCSW01000215">
    <property type="protein sequence ID" value="PMF17753.1"/>
    <property type="molecule type" value="Genomic_DNA"/>
</dbReference>
<proteinExistence type="predicted"/>
<reference evidence="2" key="1">
    <citation type="submission" date="2016-07" db="EMBL/GenBank/DDBJ databases">
        <title>Nontailed viruses are major unrecognized killers of bacteria in the ocean.</title>
        <authorList>
            <person name="Kauffman K."/>
            <person name="Hussain F."/>
            <person name="Yang J."/>
            <person name="Arevalo P."/>
            <person name="Brown J."/>
            <person name="Cutler M."/>
            <person name="Kelly L."/>
            <person name="Polz M.F."/>
        </authorList>
    </citation>
    <scope>NUCLEOTIDE SEQUENCE [LARGE SCALE GENOMIC DNA]</scope>
    <source>
        <strain evidence="2">10N.286.54.F3</strain>
    </source>
</reference>
<evidence type="ECO:0000313" key="1">
    <source>
        <dbReference type="EMBL" id="PMF17753.1"/>
    </source>
</evidence>
<evidence type="ECO:0000313" key="2">
    <source>
        <dbReference type="Proteomes" id="UP000235405"/>
    </source>
</evidence>
<gene>
    <name evidence="1" type="ORF">BCV19_17710</name>
</gene>
<accession>A0A2N7C981</accession>
<sequence>MHLPPQESIEQLQFELNDTKGRLDALSFMARIILDSVKLQDEEAYQALKTACLTYSHDHLATLGEIGEDDIEVQAQAFAEEIENLFVSVYEPTH</sequence>
<protein>
    <submittedName>
        <fullName evidence="1">Uncharacterized protein</fullName>
    </submittedName>
</protein>
<organism evidence="1 2">
    <name type="scientific">Vibrio splendidus</name>
    <dbReference type="NCBI Taxonomy" id="29497"/>
    <lineage>
        <taxon>Bacteria</taxon>
        <taxon>Pseudomonadati</taxon>
        <taxon>Pseudomonadota</taxon>
        <taxon>Gammaproteobacteria</taxon>
        <taxon>Vibrionales</taxon>
        <taxon>Vibrionaceae</taxon>
        <taxon>Vibrio</taxon>
    </lineage>
</organism>
<dbReference type="Proteomes" id="UP000235405">
    <property type="component" value="Unassembled WGS sequence"/>
</dbReference>
<dbReference type="RefSeq" id="WP_102483218.1">
    <property type="nucleotide sequence ID" value="NZ_MCSW01000215.1"/>
</dbReference>
<name>A0A2N7C981_VIBSP</name>
<dbReference type="AlphaFoldDB" id="A0A2N7C981"/>